<proteinExistence type="predicted"/>
<dbReference type="PANTHER" id="PTHR38166:SF1">
    <property type="entry name" value="C2H2-TYPE DOMAIN-CONTAINING PROTEIN"/>
    <property type="match status" value="1"/>
</dbReference>
<organism evidence="2 3">
    <name type="scientific">Neonectria punicea</name>
    <dbReference type="NCBI Taxonomy" id="979145"/>
    <lineage>
        <taxon>Eukaryota</taxon>
        <taxon>Fungi</taxon>
        <taxon>Dikarya</taxon>
        <taxon>Ascomycota</taxon>
        <taxon>Pezizomycotina</taxon>
        <taxon>Sordariomycetes</taxon>
        <taxon>Hypocreomycetidae</taxon>
        <taxon>Hypocreales</taxon>
        <taxon>Nectriaceae</taxon>
        <taxon>Neonectria</taxon>
    </lineage>
</organism>
<keyword evidence="3" id="KW-1185">Reference proteome</keyword>
<feature type="region of interest" description="Disordered" evidence="1">
    <location>
        <begin position="357"/>
        <end position="376"/>
    </location>
</feature>
<dbReference type="EMBL" id="JAZAVJ010000035">
    <property type="protein sequence ID" value="KAK7419736.1"/>
    <property type="molecule type" value="Genomic_DNA"/>
</dbReference>
<dbReference type="PANTHER" id="PTHR38166">
    <property type="entry name" value="C2H2-TYPE DOMAIN-CONTAINING PROTEIN-RELATED"/>
    <property type="match status" value="1"/>
</dbReference>
<sequence length="544" mass="59968">MDMVFWDWDEPTGLMTRVTSGENAAPEKEAWLQLTGFLTYWYHCLELSRGTMRTAVDIAQHTHPQPHPHSEPASISAQFLALYTRTHDVQWHYIVALGSGSQQSTAHGNAGRKRAISNGRDMQHNKRQRQGASDGNNGDDNNDGEGNEDDDGDAGHPRGYDHRSIQKDSAGLFLACPFYKRDPVRHSECQKHKLKRLYDVRQHIERRHTLFVYHCPKCWADFDPKNKGSMQAWQDHIRNDCQLFQQPEKLHEAEFDRIKQRPPVADEPGQWYWMYETIFPGHHRPESPYLQDLLTESANSLRQHNECAIEGTIRSWLLEGNMPGTSADSVASLARRVADTAYNSSLSAQPRNWRISQEESLSGAANPSDSIGPQAFGNNTQLYSASGALDALAGHASVQTSHSLLQDVPIPPNAEFNVGIHYNLHTGLNPGVDPGSNVNVNLGSIYSSDAVVNPSAAAGSNVNISTESSPGINTGVNAGTINGLNTDPGLDSGYDYEANLNVSNPSDPGVDPTLSLDAIAETGIAPGDEFIFRDFLFDDNWSSG</sequence>
<accession>A0ABR1HF13</accession>
<evidence type="ECO:0000256" key="1">
    <source>
        <dbReference type="SAM" id="MobiDB-lite"/>
    </source>
</evidence>
<feature type="compositionally biased region" description="Acidic residues" evidence="1">
    <location>
        <begin position="140"/>
        <end position="152"/>
    </location>
</feature>
<feature type="compositionally biased region" description="Basic and acidic residues" evidence="1">
    <location>
        <begin position="153"/>
        <end position="163"/>
    </location>
</feature>
<name>A0ABR1HF13_9HYPO</name>
<gene>
    <name evidence="2" type="ORF">QQX98_003108</name>
</gene>
<evidence type="ECO:0008006" key="4">
    <source>
        <dbReference type="Google" id="ProtNLM"/>
    </source>
</evidence>
<feature type="region of interest" description="Disordered" evidence="1">
    <location>
        <begin position="100"/>
        <end position="163"/>
    </location>
</feature>
<evidence type="ECO:0000313" key="3">
    <source>
        <dbReference type="Proteomes" id="UP001498476"/>
    </source>
</evidence>
<protein>
    <recommendedName>
        <fullName evidence="4">C2H2-type domain-containing protein</fullName>
    </recommendedName>
</protein>
<dbReference type="Proteomes" id="UP001498476">
    <property type="component" value="Unassembled WGS sequence"/>
</dbReference>
<reference evidence="2 3" key="1">
    <citation type="journal article" date="2025" name="Microbiol. Resour. Announc.">
        <title>Draft genome sequences for Neonectria magnoliae and Neonectria punicea, canker pathogens of Liriodendron tulipifera and Acer saccharum in West Virginia.</title>
        <authorList>
            <person name="Petronek H.M."/>
            <person name="Kasson M.T."/>
            <person name="Metheny A.M."/>
            <person name="Stauder C.M."/>
            <person name="Lovett B."/>
            <person name="Lynch S.C."/>
            <person name="Garnas J.R."/>
            <person name="Kasson L.R."/>
            <person name="Stajich J.E."/>
        </authorList>
    </citation>
    <scope>NUCLEOTIDE SEQUENCE [LARGE SCALE GENOMIC DNA]</scope>
    <source>
        <strain evidence="2 3">NRRL 64653</strain>
    </source>
</reference>
<evidence type="ECO:0000313" key="2">
    <source>
        <dbReference type="EMBL" id="KAK7419736.1"/>
    </source>
</evidence>
<comment type="caution">
    <text evidence="2">The sequence shown here is derived from an EMBL/GenBank/DDBJ whole genome shotgun (WGS) entry which is preliminary data.</text>
</comment>